<dbReference type="PANTHER" id="PTHR42918:SF9">
    <property type="entry name" value="LYSINE--TRNA LIGASE"/>
    <property type="match status" value="1"/>
</dbReference>
<comment type="caution">
    <text evidence="15">The sequence shown here is derived from an EMBL/GenBank/DDBJ whole genome shotgun (WGS) entry which is preliminary data.</text>
</comment>
<dbReference type="NCBIfam" id="TIGR00499">
    <property type="entry name" value="lysS_bact"/>
    <property type="match status" value="1"/>
</dbReference>
<feature type="domain" description="Aminoacyl-transfer RNA synthetases class-II family profile" evidence="14">
    <location>
        <begin position="254"/>
        <end position="581"/>
    </location>
</feature>
<dbReference type="InterPro" id="IPR044136">
    <property type="entry name" value="Lys-tRNA-ligase_II_N"/>
</dbReference>
<dbReference type="GO" id="GO:0004824">
    <property type="term" value="F:lysine-tRNA ligase activity"/>
    <property type="evidence" value="ECO:0007669"/>
    <property type="project" value="UniProtKB-EC"/>
</dbReference>
<dbReference type="NCBIfam" id="NF001756">
    <property type="entry name" value="PRK00484.1"/>
    <property type="match status" value="1"/>
</dbReference>
<keyword evidence="4" id="KW-0963">Cytoplasm</keyword>
<dbReference type="SUPFAM" id="SSF50249">
    <property type="entry name" value="Nucleic acid-binding proteins"/>
    <property type="match status" value="1"/>
</dbReference>
<name>A0A7C8M7C1_9PLEO</name>
<dbReference type="InterPro" id="IPR006195">
    <property type="entry name" value="aa-tRNA-synth_II"/>
</dbReference>
<dbReference type="PROSITE" id="PS50862">
    <property type="entry name" value="AA_TRNA_LIGASE_II"/>
    <property type="match status" value="1"/>
</dbReference>
<dbReference type="CDD" id="cd00775">
    <property type="entry name" value="LysRS_core"/>
    <property type="match status" value="1"/>
</dbReference>
<dbReference type="Proteomes" id="UP000481861">
    <property type="component" value="Unassembled WGS sequence"/>
</dbReference>
<evidence type="ECO:0000256" key="5">
    <source>
        <dbReference type="ARBA" id="ARBA00022598"/>
    </source>
</evidence>
<dbReference type="InterPro" id="IPR018149">
    <property type="entry name" value="Lys-tRNA-synth_II_C"/>
</dbReference>
<gene>
    <name evidence="15" type="ORF">BDV95DRAFT_574326</name>
</gene>
<evidence type="ECO:0000256" key="9">
    <source>
        <dbReference type="ARBA" id="ARBA00023146"/>
    </source>
</evidence>
<evidence type="ECO:0000256" key="8">
    <source>
        <dbReference type="ARBA" id="ARBA00022917"/>
    </source>
</evidence>
<comment type="catalytic activity">
    <reaction evidence="11">
        <text>tRNA(Lys) + L-lysine + ATP = L-lysyl-tRNA(Lys) + AMP + diphosphate</text>
        <dbReference type="Rhea" id="RHEA:20792"/>
        <dbReference type="Rhea" id="RHEA-COMP:9696"/>
        <dbReference type="Rhea" id="RHEA-COMP:9697"/>
        <dbReference type="ChEBI" id="CHEBI:30616"/>
        <dbReference type="ChEBI" id="CHEBI:32551"/>
        <dbReference type="ChEBI" id="CHEBI:33019"/>
        <dbReference type="ChEBI" id="CHEBI:78442"/>
        <dbReference type="ChEBI" id="CHEBI:78529"/>
        <dbReference type="ChEBI" id="CHEBI:456215"/>
        <dbReference type="EC" id="6.1.1.6"/>
    </reaction>
</comment>
<keyword evidence="8" id="KW-0648">Protein biosynthesis</keyword>
<dbReference type="Pfam" id="PF00152">
    <property type="entry name" value="tRNA-synt_2"/>
    <property type="match status" value="1"/>
</dbReference>
<dbReference type="FunFam" id="3.30.930.10:FF:000238">
    <property type="entry name" value="Lysine--tRNA ligase"/>
    <property type="match status" value="1"/>
</dbReference>
<keyword evidence="7" id="KW-0067">ATP-binding</keyword>
<dbReference type="Gene3D" id="3.30.930.10">
    <property type="entry name" value="Bira Bifunctional Protein, Domain 2"/>
    <property type="match status" value="1"/>
</dbReference>
<comment type="subcellular location">
    <subcellularLocation>
        <location evidence="1">Cytoplasm</location>
    </subcellularLocation>
</comment>
<evidence type="ECO:0000256" key="11">
    <source>
        <dbReference type="ARBA" id="ARBA00048573"/>
    </source>
</evidence>
<dbReference type="SUPFAM" id="SSF55681">
    <property type="entry name" value="Class II aaRS and biotin synthetases"/>
    <property type="match status" value="1"/>
</dbReference>
<dbReference type="PRINTS" id="PR00982">
    <property type="entry name" value="TRNASYNTHLYS"/>
</dbReference>
<dbReference type="GO" id="GO:0005524">
    <property type="term" value="F:ATP binding"/>
    <property type="evidence" value="ECO:0007669"/>
    <property type="project" value="UniProtKB-KW"/>
</dbReference>
<evidence type="ECO:0000256" key="13">
    <source>
        <dbReference type="SAM" id="MobiDB-lite"/>
    </source>
</evidence>
<comment type="similarity">
    <text evidence="2">Belongs to the class-II aminoacyl-tRNA synthetase family.</text>
</comment>
<dbReference type="InterPro" id="IPR004364">
    <property type="entry name" value="Aa-tRNA-synt_II"/>
</dbReference>
<evidence type="ECO:0000256" key="7">
    <source>
        <dbReference type="ARBA" id="ARBA00022840"/>
    </source>
</evidence>
<dbReference type="EMBL" id="JAADJZ010000013">
    <property type="protein sequence ID" value="KAF2870679.1"/>
    <property type="molecule type" value="Genomic_DNA"/>
</dbReference>
<evidence type="ECO:0000256" key="12">
    <source>
        <dbReference type="ARBA" id="ARBA00067316"/>
    </source>
</evidence>
<dbReference type="EC" id="6.1.1.6" evidence="3"/>
<dbReference type="OrthoDB" id="21243at2759"/>
<keyword evidence="9 15" id="KW-0030">Aminoacyl-tRNA synthetase</keyword>
<keyword evidence="6" id="KW-0547">Nucleotide-binding</keyword>
<evidence type="ECO:0000313" key="15">
    <source>
        <dbReference type="EMBL" id="KAF2870679.1"/>
    </source>
</evidence>
<evidence type="ECO:0000256" key="3">
    <source>
        <dbReference type="ARBA" id="ARBA00013166"/>
    </source>
</evidence>
<dbReference type="InterPro" id="IPR034762">
    <property type="entry name" value="Lys-tRNA-ligase_II_bac/euk"/>
</dbReference>
<proteinExistence type="inferred from homology"/>
<evidence type="ECO:0000256" key="4">
    <source>
        <dbReference type="ARBA" id="ARBA00022490"/>
    </source>
</evidence>
<evidence type="ECO:0000256" key="6">
    <source>
        <dbReference type="ARBA" id="ARBA00022741"/>
    </source>
</evidence>
<reference evidence="15 16" key="1">
    <citation type="submission" date="2020-01" db="EMBL/GenBank/DDBJ databases">
        <authorList>
            <consortium name="DOE Joint Genome Institute"/>
            <person name="Haridas S."/>
            <person name="Albert R."/>
            <person name="Binder M."/>
            <person name="Bloem J."/>
            <person name="Labutti K."/>
            <person name="Salamov A."/>
            <person name="Andreopoulos B."/>
            <person name="Baker S.E."/>
            <person name="Barry K."/>
            <person name="Bills G."/>
            <person name="Bluhm B.H."/>
            <person name="Cannon C."/>
            <person name="Castanera R."/>
            <person name="Culley D.E."/>
            <person name="Daum C."/>
            <person name="Ezra D."/>
            <person name="Gonzalez J.B."/>
            <person name="Henrissat B."/>
            <person name="Kuo A."/>
            <person name="Liang C."/>
            <person name="Lipzen A."/>
            <person name="Lutzoni F."/>
            <person name="Magnuson J."/>
            <person name="Mondo S."/>
            <person name="Nolan M."/>
            <person name="Ohm R."/>
            <person name="Pangilinan J."/>
            <person name="Park H.-J.H."/>
            <person name="Ramirez L."/>
            <person name="Alfaro M."/>
            <person name="Sun H."/>
            <person name="Tritt A."/>
            <person name="Yoshinaga Y."/>
            <person name="Zwiers L.-H.L."/>
            <person name="Turgeon B.G."/>
            <person name="Goodwin S.B."/>
            <person name="Spatafora J.W."/>
            <person name="Crous P.W."/>
            <person name="Grigoriev I.V."/>
        </authorList>
    </citation>
    <scope>NUCLEOTIDE SEQUENCE [LARGE SCALE GENOMIC DNA]</scope>
    <source>
        <strain evidence="15 16">CBS 611.86</strain>
    </source>
</reference>
<dbReference type="InterPro" id="IPR045864">
    <property type="entry name" value="aa-tRNA-synth_II/BPL/LPL"/>
</dbReference>
<evidence type="ECO:0000313" key="16">
    <source>
        <dbReference type="Proteomes" id="UP000481861"/>
    </source>
</evidence>
<dbReference type="HAMAP" id="MF_00252">
    <property type="entry name" value="Lys_tRNA_synth_class2"/>
    <property type="match status" value="1"/>
</dbReference>
<dbReference type="GO" id="GO:0000049">
    <property type="term" value="F:tRNA binding"/>
    <property type="evidence" value="ECO:0007669"/>
    <property type="project" value="TreeGrafter"/>
</dbReference>
<feature type="region of interest" description="Disordered" evidence="13">
    <location>
        <begin position="1"/>
        <end position="71"/>
    </location>
</feature>
<dbReference type="CDD" id="cd04322">
    <property type="entry name" value="LysRS_N"/>
    <property type="match status" value="1"/>
</dbReference>
<dbReference type="PANTHER" id="PTHR42918">
    <property type="entry name" value="LYSYL-TRNA SYNTHETASE"/>
    <property type="match status" value="1"/>
</dbReference>
<accession>A0A7C8M7C1</accession>
<feature type="compositionally biased region" description="Basic and acidic residues" evidence="13">
    <location>
        <begin position="10"/>
        <end position="48"/>
    </location>
</feature>
<dbReference type="GO" id="GO:0005829">
    <property type="term" value="C:cytosol"/>
    <property type="evidence" value="ECO:0007669"/>
    <property type="project" value="TreeGrafter"/>
</dbReference>
<keyword evidence="16" id="KW-1185">Reference proteome</keyword>
<dbReference type="FunFam" id="2.40.50.140:FF:000050">
    <property type="entry name" value="Lysine--tRNA ligase"/>
    <property type="match status" value="1"/>
</dbReference>
<keyword evidence="5" id="KW-0436">Ligase</keyword>
<sequence length="598" mass="68544">MASAPPPEDATQKLYDDPETGEKISKSELKRRTKQRESQKKKADKAEKSGVVPTRPKTNTNELSEDDLNPNQYFELRSRTINALRASKQPNPYPHKFDVKTSVRDFLDKYEHVKSGETQQDVEIRTAVRIMSIRSAGNALRFYTGKSQGITVQIFCDAQYFAQDPTNTTAFAEHHNLFRLGDWIGVVGFPGRTKPKNRDVGELSVFARDVVLLAPCLRQLPSQRYGFKDQEQRYRQRYLDLIMNDSTRETLITRAKIIRYIRRYFDDRGFLEVETPMMNKIHGGATAKPFVTHHNDMKLDMFMRVAPELYLKQLIVGGLDKVYEIGKNFRNEDIDLTHNPEFTSCEFYWAFADYYDVMDLTEDLVSNMVQEVTGGLQTKLHREDNGTTYDINWARPWRRVPMIPTLEEMTGEKFPPADQFHTDETGKFLEGVLKKMKIDCPSPRTNSRMIDKLVGDLIEPTCVNPTFITGHPQVMSPLAKPDRDTPGICERFEMFAATKELANAYTELNDPVIQRQLFMQQAADKDKGDDEAQVLDETFCQALEYGLPPTGGWGLGIDRLVMFLTNKYNIKEVLAFPLMRPLAEDKAVQQAEVPKQTA</sequence>
<evidence type="ECO:0000259" key="14">
    <source>
        <dbReference type="PROSITE" id="PS50862"/>
    </source>
</evidence>
<dbReference type="GO" id="GO:0006430">
    <property type="term" value="P:lysyl-tRNA aminoacylation"/>
    <property type="evidence" value="ECO:0007669"/>
    <property type="project" value="InterPro"/>
</dbReference>
<evidence type="ECO:0000256" key="10">
    <source>
        <dbReference type="ARBA" id="ARBA00030563"/>
    </source>
</evidence>
<dbReference type="InterPro" id="IPR002313">
    <property type="entry name" value="Lys-tRNA-ligase_II"/>
</dbReference>
<dbReference type="PIRSF" id="PIRSF039101">
    <property type="entry name" value="LysRS2"/>
    <property type="match status" value="1"/>
</dbReference>
<dbReference type="InterPro" id="IPR012340">
    <property type="entry name" value="NA-bd_OB-fold"/>
</dbReference>
<evidence type="ECO:0000256" key="2">
    <source>
        <dbReference type="ARBA" id="ARBA00008226"/>
    </source>
</evidence>
<dbReference type="Gene3D" id="2.40.50.140">
    <property type="entry name" value="Nucleic acid-binding proteins"/>
    <property type="match status" value="1"/>
</dbReference>
<protein>
    <recommendedName>
        <fullName evidence="12">Probable lysine--tRNA ligase, cytoplasmic</fullName>
        <ecNumber evidence="3">6.1.1.6</ecNumber>
    </recommendedName>
    <alternativeName>
        <fullName evidence="10">Lysyl-tRNA synthetase</fullName>
    </alternativeName>
</protein>
<dbReference type="AlphaFoldDB" id="A0A7C8M7C1"/>
<organism evidence="15 16">
    <name type="scientific">Massariosphaeria phaeospora</name>
    <dbReference type="NCBI Taxonomy" id="100035"/>
    <lineage>
        <taxon>Eukaryota</taxon>
        <taxon>Fungi</taxon>
        <taxon>Dikarya</taxon>
        <taxon>Ascomycota</taxon>
        <taxon>Pezizomycotina</taxon>
        <taxon>Dothideomycetes</taxon>
        <taxon>Pleosporomycetidae</taxon>
        <taxon>Pleosporales</taxon>
        <taxon>Pleosporales incertae sedis</taxon>
        <taxon>Massariosphaeria</taxon>
    </lineage>
</organism>
<evidence type="ECO:0000256" key="1">
    <source>
        <dbReference type="ARBA" id="ARBA00004496"/>
    </source>
</evidence>